<dbReference type="InterPro" id="IPR003770">
    <property type="entry name" value="MLTG-like"/>
</dbReference>
<keyword evidence="2 7" id="KW-0812">Transmembrane</keyword>
<dbReference type="OrthoDB" id="9814591at2"/>
<evidence type="ECO:0000256" key="4">
    <source>
        <dbReference type="ARBA" id="ARBA00023136"/>
    </source>
</evidence>
<evidence type="ECO:0000313" key="9">
    <source>
        <dbReference type="Proteomes" id="UP000295023"/>
    </source>
</evidence>
<accession>A0A4R4DQE5</accession>
<dbReference type="NCBIfam" id="TIGR00247">
    <property type="entry name" value="endolytic transglycosylase MltG"/>
    <property type="match status" value="1"/>
</dbReference>
<evidence type="ECO:0000256" key="6">
    <source>
        <dbReference type="ARBA" id="ARBA00023316"/>
    </source>
</evidence>
<evidence type="ECO:0000256" key="2">
    <source>
        <dbReference type="ARBA" id="ARBA00022692"/>
    </source>
</evidence>
<dbReference type="EMBL" id="SKBM01000009">
    <property type="protein sequence ID" value="TCZ63038.1"/>
    <property type="molecule type" value="Genomic_DNA"/>
</dbReference>
<dbReference type="GO" id="GO:0071555">
    <property type="term" value="P:cell wall organization"/>
    <property type="evidence" value="ECO:0007669"/>
    <property type="project" value="UniProtKB-KW"/>
</dbReference>
<dbReference type="EC" id="4.2.2.29" evidence="7"/>
<proteinExistence type="inferred from homology"/>
<dbReference type="AlphaFoldDB" id="A0A4R4DQE5"/>
<evidence type="ECO:0000313" key="8">
    <source>
        <dbReference type="EMBL" id="TCZ63038.1"/>
    </source>
</evidence>
<protein>
    <recommendedName>
        <fullName evidence="7">Endolytic murein transglycosylase</fullName>
        <ecNumber evidence="7">4.2.2.29</ecNumber>
    </recommendedName>
    <alternativeName>
        <fullName evidence="7">Peptidoglycan lytic transglycosylase</fullName>
    </alternativeName>
    <alternativeName>
        <fullName evidence="7">Peptidoglycan polymerization terminase</fullName>
    </alternativeName>
</protein>
<keyword evidence="6 7" id="KW-0961">Cell wall biogenesis/degradation</keyword>
<keyword evidence="5 7" id="KW-0456">Lyase</keyword>
<keyword evidence="4 7" id="KW-0472">Membrane</keyword>
<dbReference type="Pfam" id="PF02618">
    <property type="entry name" value="YceG"/>
    <property type="match status" value="1"/>
</dbReference>
<evidence type="ECO:0000256" key="7">
    <source>
        <dbReference type="HAMAP-Rule" id="MF_02065"/>
    </source>
</evidence>
<name>A0A4R4DQE5_9PROT</name>
<organism evidence="8 9">
    <name type="scientific">Roseicella aquatilis</name>
    <dbReference type="NCBI Taxonomy" id="2527868"/>
    <lineage>
        <taxon>Bacteria</taxon>
        <taxon>Pseudomonadati</taxon>
        <taxon>Pseudomonadota</taxon>
        <taxon>Alphaproteobacteria</taxon>
        <taxon>Acetobacterales</taxon>
        <taxon>Roseomonadaceae</taxon>
        <taxon>Roseicella</taxon>
    </lineage>
</organism>
<dbReference type="PANTHER" id="PTHR30518:SF2">
    <property type="entry name" value="ENDOLYTIC MUREIN TRANSGLYCOSYLASE"/>
    <property type="match status" value="1"/>
</dbReference>
<comment type="function">
    <text evidence="7">Functions as a peptidoglycan terminase that cleaves nascent peptidoglycan strands endolytically to terminate their elongation.</text>
</comment>
<gene>
    <name evidence="7 8" type="primary">mltG</name>
    <name evidence="8" type="ORF">EXY23_11755</name>
</gene>
<feature type="site" description="Important for catalytic activity" evidence="7">
    <location>
        <position position="201"/>
    </location>
</feature>
<dbReference type="HAMAP" id="MF_02065">
    <property type="entry name" value="MltG"/>
    <property type="match status" value="1"/>
</dbReference>
<dbReference type="CDD" id="cd08010">
    <property type="entry name" value="MltG_like"/>
    <property type="match status" value="1"/>
</dbReference>
<evidence type="ECO:0000256" key="1">
    <source>
        <dbReference type="ARBA" id="ARBA00022475"/>
    </source>
</evidence>
<keyword evidence="7" id="KW-0997">Cell inner membrane</keyword>
<sequence>MARALRRLGILLLILAALGGLAGWQALRLYRAPGPLAAPAQVVVPRGGTETIATALRQAGVIGDTRLFAAAALATRGQGALRSAEFAFPPGASLEQVLDILRNAKPVQRRLTIPEGLSARQIAALLREAPGMTGDVAVPEEGAVLPETYLYQHGDDRAALLRRAEAAMTRALQAAWAERAEDLPLASPREALVLASIVERETALPEERPRIAAVFLNRLRRGMPLQSDPTVAYAAAGGMPLERPLSRADLDRDHPFNTYRIRGLPPAPIAAPGLAALRAVTRPAATEELYFVASGEGGHAFARTLEEHNRNVARWREVERRRAEGAAPPAR</sequence>
<dbReference type="GO" id="GO:0008932">
    <property type="term" value="F:lytic endotransglycosylase activity"/>
    <property type="evidence" value="ECO:0007669"/>
    <property type="project" value="UniProtKB-UniRule"/>
</dbReference>
<comment type="caution">
    <text evidence="8">The sequence shown here is derived from an EMBL/GenBank/DDBJ whole genome shotgun (WGS) entry which is preliminary data.</text>
</comment>
<dbReference type="PANTHER" id="PTHR30518">
    <property type="entry name" value="ENDOLYTIC MUREIN TRANSGLYCOSYLASE"/>
    <property type="match status" value="1"/>
</dbReference>
<dbReference type="Gene3D" id="3.30.1490.480">
    <property type="entry name" value="Endolytic murein transglycosylase"/>
    <property type="match status" value="1"/>
</dbReference>
<keyword evidence="9" id="KW-1185">Reference proteome</keyword>
<dbReference type="GO" id="GO:0005886">
    <property type="term" value="C:plasma membrane"/>
    <property type="evidence" value="ECO:0007669"/>
    <property type="project" value="UniProtKB-UniRule"/>
</dbReference>
<evidence type="ECO:0000256" key="5">
    <source>
        <dbReference type="ARBA" id="ARBA00023239"/>
    </source>
</evidence>
<dbReference type="GO" id="GO:0009252">
    <property type="term" value="P:peptidoglycan biosynthetic process"/>
    <property type="evidence" value="ECO:0007669"/>
    <property type="project" value="UniProtKB-UniRule"/>
</dbReference>
<dbReference type="Gene3D" id="3.30.160.60">
    <property type="entry name" value="Classic Zinc Finger"/>
    <property type="match status" value="1"/>
</dbReference>
<dbReference type="RefSeq" id="WP_132288863.1">
    <property type="nucleotide sequence ID" value="NZ_SKBM01000009.1"/>
</dbReference>
<dbReference type="Proteomes" id="UP000295023">
    <property type="component" value="Unassembled WGS sequence"/>
</dbReference>
<reference evidence="8 9" key="1">
    <citation type="submission" date="2019-03" db="EMBL/GenBank/DDBJ databases">
        <title>Paracraurococcus aquatilis NE82 genome sequence.</title>
        <authorList>
            <person name="Zhao Y."/>
            <person name="Du Z."/>
        </authorList>
    </citation>
    <scope>NUCLEOTIDE SEQUENCE [LARGE SCALE GENOMIC DNA]</scope>
    <source>
        <strain evidence="8 9">NE82</strain>
    </source>
</reference>
<keyword evidence="3 7" id="KW-1133">Transmembrane helix</keyword>
<keyword evidence="1 7" id="KW-1003">Cell membrane</keyword>
<evidence type="ECO:0000256" key="3">
    <source>
        <dbReference type="ARBA" id="ARBA00022989"/>
    </source>
</evidence>
<comment type="catalytic activity">
    <reaction evidence="7">
        <text>a peptidoglycan chain = a peptidoglycan chain with N-acetyl-1,6-anhydromuramyl-[peptide] at the reducing end + a peptidoglycan chain with N-acetylglucosamine at the non-reducing end.</text>
        <dbReference type="EC" id="4.2.2.29"/>
    </reaction>
</comment>
<comment type="similarity">
    <text evidence="7">Belongs to the transglycosylase MltG family.</text>
</comment>